<proteinExistence type="predicted"/>
<organism evidence="2 3">
    <name type="scientific">Methanosalsum natronophilum</name>
    <dbReference type="NCBI Taxonomy" id="768733"/>
    <lineage>
        <taxon>Archaea</taxon>
        <taxon>Methanobacteriati</taxon>
        <taxon>Methanobacteriota</taxon>
        <taxon>Stenosarchaea group</taxon>
        <taxon>Methanomicrobia</taxon>
        <taxon>Methanosarcinales</taxon>
        <taxon>Methanosarcinaceae</taxon>
        <taxon>Methanosalsum</taxon>
    </lineage>
</organism>
<dbReference type="Proteomes" id="UP000284763">
    <property type="component" value="Unassembled WGS sequence"/>
</dbReference>
<comment type="caution">
    <text evidence="2">The sequence shown here is derived from an EMBL/GenBank/DDBJ whole genome shotgun (WGS) entry which is preliminary data.</text>
</comment>
<dbReference type="RefSeq" id="WP_259135568.1">
    <property type="nucleotide sequence ID" value="NZ_JANUCS010000018.1"/>
</dbReference>
<reference evidence="2 3" key="1">
    <citation type="submission" date="2018-08" db="EMBL/GenBank/DDBJ databases">
        <title>The metabolism and importance of syntrophic acetate oxidation coupled to methane or sulfide production in haloalkaline environments.</title>
        <authorList>
            <person name="Timmers P.H.A."/>
            <person name="Vavourakis C.D."/>
            <person name="Sorokin D.Y."/>
            <person name="Sinninghe Damste J.S."/>
            <person name="Muyzer G."/>
            <person name="Stams A.J.M."/>
            <person name="Plugge C.M."/>
        </authorList>
    </citation>
    <scope>NUCLEOTIDE SEQUENCE [LARGE SCALE GENOMIC DNA]</scope>
    <source>
        <strain evidence="2">MSAO_Arc3</strain>
    </source>
</reference>
<evidence type="ECO:0000313" key="2">
    <source>
        <dbReference type="EMBL" id="RQD86406.1"/>
    </source>
</evidence>
<evidence type="ECO:0000313" key="3">
    <source>
        <dbReference type="Proteomes" id="UP000284763"/>
    </source>
</evidence>
<dbReference type="EMBL" id="QZAB01000260">
    <property type="protein sequence ID" value="RQD86406.1"/>
    <property type="molecule type" value="Genomic_DNA"/>
</dbReference>
<keyword evidence="1" id="KW-0175">Coiled coil</keyword>
<feature type="coiled-coil region" evidence="1">
    <location>
        <begin position="75"/>
        <end position="109"/>
    </location>
</feature>
<name>A0A424YZ49_9EURY</name>
<accession>A0A424YZ49</accession>
<sequence>MESRSNKSEEFATTEKEKVMDKFTVARTPLFSKKYATNVLVAHTDSDFRIELFNEKFKVEDKWVYHSDGSVILTFEAAKKLLMDLNECIQNYEEKNGEIKVSKERKEAEFMV</sequence>
<dbReference type="AlphaFoldDB" id="A0A424YZ49"/>
<dbReference type="InterPro" id="IPR021857">
    <property type="entry name" value="DUF3467"/>
</dbReference>
<evidence type="ECO:0000256" key="1">
    <source>
        <dbReference type="SAM" id="Coils"/>
    </source>
</evidence>
<protein>
    <submittedName>
        <fullName evidence="2">DUF3467 domain-containing protein</fullName>
    </submittedName>
</protein>
<gene>
    <name evidence="2" type="ORF">D5R95_03935</name>
</gene>
<dbReference type="Pfam" id="PF11950">
    <property type="entry name" value="DUF3467"/>
    <property type="match status" value="1"/>
</dbReference>